<dbReference type="GO" id="GO:0019005">
    <property type="term" value="C:SCF ubiquitin ligase complex"/>
    <property type="evidence" value="ECO:0007669"/>
    <property type="project" value="TreeGrafter"/>
</dbReference>
<proteinExistence type="predicted"/>
<dbReference type="InterPro" id="IPR001611">
    <property type="entry name" value="Leu-rich_rpt"/>
</dbReference>
<evidence type="ECO:0000313" key="1">
    <source>
        <dbReference type="EMBL" id="EPS71509.1"/>
    </source>
</evidence>
<protein>
    <submittedName>
        <fullName evidence="1">Uncharacterized protein</fullName>
    </submittedName>
</protein>
<organism evidence="1 2">
    <name type="scientific">Genlisea aurea</name>
    <dbReference type="NCBI Taxonomy" id="192259"/>
    <lineage>
        <taxon>Eukaryota</taxon>
        <taxon>Viridiplantae</taxon>
        <taxon>Streptophyta</taxon>
        <taxon>Embryophyta</taxon>
        <taxon>Tracheophyta</taxon>
        <taxon>Spermatophyta</taxon>
        <taxon>Magnoliopsida</taxon>
        <taxon>eudicotyledons</taxon>
        <taxon>Gunneridae</taxon>
        <taxon>Pentapetalae</taxon>
        <taxon>asterids</taxon>
        <taxon>lamiids</taxon>
        <taxon>Lamiales</taxon>
        <taxon>Lentibulariaceae</taxon>
        <taxon>Genlisea</taxon>
    </lineage>
</organism>
<sequence>MGSVWSRKRDRQLNEENVNRGFFGRFQKSGSSKWLGASLPRSSSKVGQGIQKVPLLIDLCVQRICKDIDKYDSLSMLPRDMIQLIFDDLVSSLCLTDSRFEAFRDCSLQDLNLGNCIGVNDSWIDVVVSQGSSLLSVDLLDSDITDASLIRLKDCANLQEINFNYCHLISDRGLLHLRGLSSLTALSVKRSSLITSQGMSILSGLVNLAKLDLERCPKIHGGLIHLKGLSKLESLNLNCCNCINDADMKHLSGLINLKSLQIAFSRVTDDGVSSLKDLKKLALIDMEGCPVTASSLETLASFGALSRLNLSRCNLTDDGCDKFSSELSIGVIAFS</sequence>
<gene>
    <name evidence="1" type="ORF">M569_03250</name>
</gene>
<dbReference type="OrthoDB" id="120976at2759"/>
<accession>S8CVS9</accession>
<comment type="caution">
    <text evidence="1">The sequence shown here is derived from an EMBL/GenBank/DDBJ whole genome shotgun (WGS) entry which is preliminary data.</text>
</comment>
<dbReference type="GO" id="GO:0031146">
    <property type="term" value="P:SCF-dependent proteasomal ubiquitin-dependent protein catabolic process"/>
    <property type="evidence" value="ECO:0007669"/>
    <property type="project" value="TreeGrafter"/>
</dbReference>
<evidence type="ECO:0000313" key="2">
    <source>
        <dbReference type="Proteomes" id="UP000015453"/>
    </source>
</evidence>
<dbReference type="Gene3D" id="3.80.10.10">
    <property type="entry name" value="Ribonuclease Inhibitor"/>
    <property type="match status" value="3"/>
</dbReference>
<keyword evidence="2" id="KW-1185">Reference proteome</keyword>
<dbReference type="SMART" id="SM00367">
    <property type="entry name" value="LRR_CC"/>
    <property type="match status" value="4"/>
</dbReference>
<dbReference type="FunFam" id="3.80.10.10:FF:000277">
    <property type="entry name" value="Leucine-rich repeat family protein"/>
    <property type="match status" value="1"/>
</dbReference>
<dbReference type="AlphaFoldDB" id="S8CVS9"/>
<dbReference type="EMBL" id="AUSU01001236">
    <property type="protein sequence ID" value="EPS71509.1"/>
    <property type="molecule type" value="Genomic_DNA"/>
</dbReference>
<reference evidence="1 2" key="1">
    <citation type="journal article" date="2013" name="BMC Genomics">
        <title>The miniature genome of a carnivorous plant Genlisea aurea contains a low number of genes and short non-coding sequences.</title>
        <authorList>
            <person name="Leushkin E.V."/>
            <person name="Sutormin R.A."/>
            <person name="Nabieva E.R."/>
            <person name="Penin A.A."/>
            <person name="Kondrashov A.S."/>
            <person name="Logacheva M.D."/>
        </authorList>
    </citation>
    <scope>NUCLEOTIDE SEQUENCE [LARGE SCALE GENOMIC DNA]</scope>
</reference>
<dbReference type="SUPFAM" id="SSF52047">
    <property type="entry name" value="RNI-like"/>
    <property type="match status" value="1"/>
</dbReference>
<dbReference type="InterPro" id="IPR006553">
    <property type="entry name" value="Leu-rich_rpt_Cys-con_subtyp"/>
</dbReference>
<dbReference type="Pfam" id="PF13516">
    <property type="entry name" value="LRR_6"/>
    <property type="match status" value="4"/>
</dbReference>
<dbReference type="PANTHER" id="PTHR13318">
    <property type="entry name" value="PARTNER OF PAIRED, ISOFORM B-RELATED"/>
    <property type="match status" value="1"/>
</dbReference>
<dbReference type="InterPro" id="IPR032675">
    <property type="entry name" value="LRR_dom_sf"/>
</dbReference>
<dbReference type="Proteomes" id="UP000015453">
    <property type="component" value="Unassembled WGS sequence"/>
</dbReference>
<name>S8CVS9_9LAMI</name>
<feature type="non-terminal residue" evidence="1">
    <location>
        <position position="335"/>
    </location>
</feature>